<dbReference type="OrthoDB" id="3579062at2"/>
<evidence type="ECO:0000313" key="1">
    <source>
        <dbReference type="EMBL" id="RCN59488.1"/>
    </source>
</evidence>
<dbReference type="EMBL" id="PSYR01000001">
    <property type="protein sequence ID" value="RCN59488.1"/>
    <property type="molecule type" value="Genomic_DNA"/>
</dbReference>
<name>A0A368HM23_9GAMM</name>
<accession>A0A368HM23</accession>
<gene>
    <name evidence="1" type="ORF">C4900_02090</name>
</gene>
<comment type="caution">
    <text evidence="1">The sequence shown here is derived from an EMBL/GenBank/DDBJ whole genome shotgun (WGS) entry which is preliminary data.</text>
</comment>
<sequence>MRTTLTIDEKVGAALQETARRMGKPYKAVVNEALRLGLHAMAHPSARAYHLVPSALGDVRTGLNLDKAPAIAEALEDDAIAQKLM</sequence>
<organism evidence="1 2">
    <name type="scientific">Acidiferrobacter thiooxydans</name>
    <dbReference type="NCBI Taxonomy" id="163359"/>
    <lineage>
        <taxon>Bacteria</taxon>
        <taxon>Pseudomonadati</taxon>
        <taxon>Pseudomonadota</taxon>
        <taxon>Gammaproteobacteria</taxon>
        <taxon>Acidiferrobacterales</taxon>
        <taxon>Acidiferrobacteraceae</taxon>
        <taxon>Acidiferrobacter</taxon>
    </lineage>
</organism>
<dbReference type="Proteomes" id="UP000253250">
    <property type="component" value="Unassembled WGS sequence"/>
</dbReference>
<dbReference type="AlphaFoldDB" id="A0A368HM23"/>
<evidence type="ECO:0000313" key="2">
    <source>
        <dbReference type="Proteomes" id="UP000253250"/>
    </source>
</evidence>
<reference evidence="1 2" key="1">
    <citation type="submission" date="2018-02" db="EMBL/GenBank/DDBJ databases">
        <title>Insights into the biology of acidophilic members of the Acidiferrobacteraceae family derived from comparative genomic analyses.</title>
        <authorList>
            <person name="Issotta F."/>
            <person name="Thyssen C."/>
            <person name="Mena C."/>
            <person name="Moya A."/>
            <person name="Bellenberg S."/>
            <person name="Sproer C."/>
            <person name="Covarrubias P.C."/>
            <person name="Sand W."/>
            <person name="Quatrini R."/>
            <person name="Vera M."/>
        </authorList>
    </citation>
    <scope>NUCLEOTIDE SEQUENCE [LARGE SCALE GENOMIC DNA]</scope>
    <source>
        <strain evidence="2">m-1</strain>
    </source>
</reference>
<keyword evidence="2" id="KW-1185">Reference proteome</keyword>
<proteinExistence type="predicted"/>
<protein>
    <submittedName>
        <fullName evidence="1">DUF2191 domain-containing protein</fullName>
    </submittedName>
</protein>